<feature type="non-terminal residue" evidence="1">
    <location>
        <position position="1"/>
    </location>
</feature>
<organism evidence="1">
    <name type="scientific">marine sediment metagenome</name>
    <dbReference type="NCBI Taxonomy" id="412755"/>
    <lineage>
        <taxon>unclassified sequences</taxon>
        <taxon>metagenomes</taxon>
        <taxon>ecological metagenomes</taxon>
    </lineage>
</organism>
<comment type="caution">
    <text evidence="1">The sequence shown here is derived from an EMBL/GenBank/DDBJ whole genome shotgun (WGS) entry which is preliminary data.</text>
</comment>
<protein>
    <submittedName>
        <fullName evidence="1">Uncharacterized protein</fullName>
    </submittedName>
</protein>
<accession>X0RPW3</accession>
<sequence length="299" mass="33277">GNLYYPSSVSLTITSPCGITLVNAQSMTSNAAGIYSYGYQLLGTAIYGEYHVSVKTEYSSATNIDVDKFFVMPWNIVDEIRTYSQQGTKKISDDDLSLISWNSFKEVIQRVSEFHFHEKLCTCIDGTCCCNADIECGCNCTSPICSDGYQLKNTPIMDFQFDSNVHGCECDDTLDECHNDICGIWVDNAGLCSNISVEVIDATCGHIKVYKDDCVTAIPADNKGIFVNYHSTWKSYNSQLFKKAVVYLATYEVAMITNLSSKKVSGCDERGRVSFTQLLWDNYMRIIEGISRPNIVGGR</sequence>
<gene>
    <name evidence="1" type="ORF">S01H1_05107</name>
</gene>
<dbReference type="EMBL" id="BARS01002661">
    <property type="protein sequence ID" value="GAF70889.1"/>
    <property type="molecule type" value="Genomic_DNA"/>
</dbReference>
<proteinExistence type="predicted"/>
<name>X0RPW3_9ZZZZ</name>
<evidence type="ECO:0000313" key="1">
    <source>
        <dbReference type="EMBL" id="GAF70889.1"/>
    </source>
</evidence>
<dbReference type="AlphaFoldDB" id="X0RPW3"/>
<reference evidence="1" key="1">
    <citation type="journal article" date="2014" name="Front. Microbiol.">
        <title>High frequency of phylogenetically diverse reductive dehalogenase-homologous genes in deep subseafloor sedimentary metagenomes.</title>
        <authorList>
            <person name="Kawai M."/>
            <person name="Futagami T."/>
            <person name="Toyoda A."/>
            <person name="Takaki Y."/>
            <person name="Nishi S."/>
            <person name="Hori S."/>
            <person name="Arai W."/>
            <person name="Tsubouchi T."/>
            <person name="Morono Y."/>
            <person name="Uchiyama I."/>
            <person name="Ito T."/>
            <person name="Fujiyama A."/>
            <person name="Inagaki F."/>
            <person name="Takami H."/>
        </authorList>
    </citation>
    <scope>NUCLEOTIDE SEQUENCE</scope>
    <source>
        <strain evidence="1">Expedition CK06-06</strain>
    </source>
</reference>